<evidence type="ECO:0000256" key="1">
    <source>
        <dbReference type="SAM" id="Phobius"/>
    </source>
</evidence>
<proteinExistence type="predicted"/>
<gene>
    <name evidence="2" type="ORF">CFN03_04605</name>
</gene>
<evidence type="ECO:0000313" key="3">
    <source>
        <dbReference type="Proteomes" id="UP000216682"/>
    </source>
</evidence>
<keyword evidence="1" id="KW-0472">Membrane</keyword>
<organism evidence="2 3">
    <name type="scientific">Salinicoccus roseus</name>
    <dbReference type="NCBI Taxonomy" id="45670"/>
    <lineage>
        <taxon>Bacteria</taxon>
        <taxon>Bacillati</taxon>
        <taxon>Bacillota</taxon>
        <taxon>Bacilli</taxon>
        <taxon>Bacillales</taxon>
        <taxon>Staphylococcaceae</taxon>
        <taxon>Salinicoccus</taxon>
    </lineage>
</organism>
<dbReference type="Proteomes" id="UP000216682">
    <property type="component" value="Unassembled WGS sequence"/>
</dbReference>
<evidence type="ECO:0000313" key="2">
    <source>
        <dbReference type="EMBL" id="OZT78562.1"/>
    </source>
</evidence>
<protein>
    <submittedName>
        <fullName evidence="2">Uncharacterized protein</fullName>
    </submittedName>
</protein>
<dbReference type="EMBL" id="NPEZ01000001">
    <property type="protein sequence ID" value="OZT78562.1"/>
    <property type="molecule type" value="Genomic_DNA"/>
</dbReference>
<dbReference type="AlphaFoldDB" id="A0A265EAF8"/>
<feature type="transmembrane region" description="Helical" evidence="1">
    <location>
        <begin position="60"/>
        <end position="78"/>
    </location>
</feature>
<feature type="transmembrane region" description="Helical" evidence="1">
    <location>
        <begin position="90"/>
        <end position="106"/>
    </location>
</feature>
<sequence>MGYGLIGFALVMDQFPQLPFATWQTQLINALCIIALIYMVTKLNDGGSEEKETDSWTDDLIFYLSLFGFITFLNLIGGESSIGLDFASEGFWFAAIGAFIKIYGTYEAGQRARRQLD</sequence>
<comment type="caution">
    <text evidence="2">The sequence shown here is derived from an EMBL/GenBank/DDBJ whole genome shotgun (WGS) entry which is preliminary data.</text>
</comment>
<name>A0A265EAF8_9STAP</name>
<keyword evidence="1" id="KW-1133">Transmembrane helix</keyword>
<feature type="transmembrane region" description="Helical" evidence="1">
    <location>
        <begin position="20"/>
        <end position="40"/>
    </location>
</feature>
<accession>A0A265EAF8</accession>
<reference evidence="2 3" key="1">
    <citation type="submission" date="2017-07" db="EMBL/GenBank/DDBJ databases">
        <title>Shotgun whole genome sequences of three halophilic bacterial isolates.</title>
        <authorList>
            <person name="Pozzo T."/>
            <person name="Higdon S.M."/>
            <person name="Quillaguaman J."/>
        </authorList>
    </citation>
    <scope>NUCLEOTIDE SEQUENCE [LARGE SCALE GENOMIC DNA]</scope>
    <source>
        <strain evidence="2 3">BU-1</strain>
    </source>
</reference>
<dbReference type="RefSeq" id="WP_094905949.1">
    <property type="nucleotide sequence ID" value="NZ_NPEZ01000001.1"/>
</dbReference>
<keyword evidence="1" id="KW-0812">Transmembrane</keyword>